<dbReference type="Proteomes" id="UP000887563">
    <property type="component" value="Unplaced"/>
</dbReference>
<organism evidence="1 2">
    <name type="scientific">Meloidogyne incognita</name>
    <name type="common">Southern root-knot nematode worm</name>
    <name type="synonym">Oxyuris incognita</name>
    <dbReference type="NCBI Taxonomy" id="6306"/>
    <lineage>
        <taxon>Eukaryota</taxon>
        <taxon>Metazoa</taxon>
        <taxon>Ecdysozoa</taxon>
        <taxon>Nematoda</taxon>
        <taxon>Chromadorea</taxon>
        <taxon>Rhabditida</taxon>
        <taxon>Tylenchina</taxon>
        <taxon>Tylenchomorpha</taxon>
        <taxon>Tylenchoidea</taxon>
        <taxon>Meloidogynidae</taxon>
        <taxon>Meloidogyninae</taxon>
        <taxon>Meloidogyne</taxon>
        <taxon>Meloidogyne incognita group</taxon>
    </lineage>
</organism>
<keyword evidence="1" id="KW-1185">Reference proteome</keyword>
<proteinExistence type="predicted"/>
<reference evidence="2" key="1">
    <citation type="submission" date="2022-11" db="UniProtKB">
        <authorList>
            <consortium name="WormBaseParasite"/>
        </authorList>
    </citation>
    <scope>IDENTIFICATION</scope>
</reference>
<evidence type="ECO:0000313" key="2">
    <source>
        <dbReference type="WBParaSite" id="Minc3s00515g13588"/>
    </source>
</evidence>
<protein>
    <submittedName>
        <fullName evidence="2">Ovule protein</fullName>
    </submittedName>
</protein>
<accession>A0A914LGV0</accession>
<dbReference type="WBParaSite" id="Minc3s00515g13588">
    <property type="protein sequence ID" value="Minc3s00515g13588"/>
    <property type="gene ID" value="Minc3s00515g13588"/>
</dbReference>
<sequence>MHIQQNCKPDLGVWKFWRSLEENGQFSSTTFFTSIHYFQFRSAFKNANHSRAFIARESPFRSRLRIKYKSSSTTKASS</sequence>
<evidence type="ECO:0000313" key="1">
    <source>
        <dbReference type="Proteomes" id="UP000887563"/>
    </source>
</evidence>
<dbReference type="AlphaFoldDB" id="A0A914LGV0"/>
<name>A0A914LGV0_MELIC</name>